<keyword evidence="2" id="KW-0680">Restriction system</keyword>
<dbReference type="InterPro" id="IPR044946">
    <property type="entry name" value="Restrct_endonuc_typeI_TRD_sf"/>
</dbReference>
<dbReference type="GO" id="GO:0004519">
    <property type="term" value="F:endonuclease activity"/>
    <property type="evidence" value="ECO:0007669"/>
    <property type="project" value="UniProtKB-KW"/>
</dbReference>
<dbReference type="PANTHER" id="PTHR30408:SF12">
    <property type="entry name" value="TYPE I RESTRICTION ENZYME MJAVIII SPECIFICITY SUBUNIT"/>
    <property type="match status" value="1"/>
</dbReference>
<keyword evidence="5" id="KW-0540">Nuclease</keyword>
<dbReference type="SUPFAM" id="SSF116734">
    <property type="entry name" value="DNA methylase specificity domain"/>
    <property type="match status" value="2"/>
</dbReference>
<dbReference type="Proteomes" id="UP000294194">
    <property type="component" value="Unassembled WGS sequence"/>
</dbReference>
<dbReference type="Gene3D" id="3.90.220.20">
    <property type="entry name" value="DNA methylase specificity domains"/>
    <property type="match status" value="2"/>
</dbReference>
<keyword evidence="6" id="KW-1185">Reference proteome</keyword>
<comment type="caution">
    <text evidence="5">The sequence shown here is derived from an EMBL/GenBank/DDBJ whole genome shotgun (WGS) entry which is preliminary data.</text>
</comment>
<sequence>MTYPRLALRRVATIVNGGTPTPDETNWDGPVPWATPVDIGASNGRTLSTTLRSLSVSGARSGSSVVPAGSVLLSTRAPIGYVAKATMPVAFNQGCKALVPADGTDSTFLVYALNSVSHELESMGQGSTFTELSTSALASIRVPLPPPGEQRQIAEYLDRETGKIDKLILTHERLAETLRERRMASIVLAVTRGIVPNPALQRSKYPEIGDFPFRWSESRLKHVVRSLSTGTSVNGADIDAVPGDVLVLKTSCVYTGEFDASQSKVVNPDEVDAVTCPVTVGRIIVSRMNTPNLIGAAGIVQSAAPNTYLPDRLWQIDLKCDPMFLHFWMQTAQYRNQVQIAAVGASSSMQTLAQDRFLSIRLAVPPLSEQQRIVDSLTSSVAPIAALIEKSRSTVALLRERRSALVDAAVTGIVDVKGL</sequence>
<protein>
    <submittedName>
        <fullName evidence="5">Restriction endonuclease subunit S</fullName>
    </submittedName>
</protein>
<dbReference type="CDD" id="cd17279">
    <property type="entry name" value="RMtype1_S_BmuCF2ORF3362P_TRD1-CR1_like"/>
    <property type="match status" value="1"/>
</dbReference>
<dbReference type="InterPro" id="IPR000055">
    <property type="entry name" value="Restrct_endonuc_typeI_TRD"/>
</dbReference>
<dbReference type="RefSeq" id="WP_130980586.1">
    <property type="nucleotide sequence ID" value="NZ_SISG01000001.1"/>
</dbReference>
<keyword evidence="3" id="KW-0238">DNA-binding</keyword>
<dbReference type="AlphaFoldDB" id="A0A4Q9GP14"/>
<evidence type="ECO:0000259" key="4">
    <source>
        <dbReference type="Pfam" id="PF01420"/>
    </source>
</evidence>
<organism evidence="5 6">
    <name type="scientific">Glaciihabitans arcticus</name>
    <dbReference type="NCBI Taxonomy" id="2668039"/>
    <lineage>
        <taxon>Bacteria</taxon>
        <taxon>Bacillati</taxon>
        <taxon>Actinomycetota</taxon>
        <taxon>Actinomycetes</taxon>
        <taxon>Micrococcales</taxon>
        <taxon>Microbacteriaceae</taxon>
        <taxon>Glaciihabitans</taxon>
    </lineage>
</organism>
<dbReference type="GO" id="GO:0009307">
    <property type="term" value="P:DNA restriction-modification system"/>
    <property type="evidence" value="ECO:0007669"/>
    <property type="project" value="UniProtKB-KW"/>
</dbReference>
<evidence type="ECO:0000256" key="2">
    <source>
        <dbReference type="ARBA" id="ARBA00022747"/>
    </source>
</evidence>
<keyword evidence="5" id="KW-0378">Hydrolase</keyword>
<dbReference type="Pfam" id="PF01420">
    <property type="entry name" value="Methylase_S"/>
    <property type="match status" value="2"/>
</dbReference>
<proteinExistence type="inferred from homology"/>
<dbReference type="GO" id="GO:0003677">
    <property type="term" value="F:DNA binding"/>
    <property type="evidence" value="ECO:0007669"/>
    <property type="project" value="UniProtKB-KW"/>
</dbReference>
<name>A0A4Q9GP14_9MICO</name>
<gene>
    <name evidence="5" type="ORF">EYE40_03155</name>
</gene>
<dbReference type="InterPro" id="IPR052021">
    <property type="entry name" value="Type-I_RS_S_subunit"/>
</dbReference>
<keyword evidence="5" id="KW-0255">Endonuclease</keyword>
<evidence type="ECO:0000256" key="1">
    <source>
        <dbReference type="ARBA" id="ARBA00010923"/>
    </source>
</evidence>
<feature type="domain" description="Type I restriction modification DNA specificity" evidence="4">
    <location>
        <begin position="215"/>
        <end position="389"/>
    </location>
</feature>
<feature type="domain" description="Type I restriction modification DNA specificity" evidence="4">
    <location>
        <begin position="11"/>
        <end position="160"/>
    </location>
</feature>
<evidence type="ECO:0000313" key="6">
    <source>
        <dbReference type="Proteomes" id="UP000294194"/>
    </source>
</evidence>
<evidence type="ECO:0000256" key="3">
    <source>
        <dbReference type="ARBA" id="ARBA00023125"/>
    </source>
</evidence>
<dbReference type="EMBL" id="SISG01000001">
    <property type="protein sequence ID" value="TBN56476.1"/>
    <property type="molecule type" value="Genomic_DNA"/>
</dbReference>
<dbReference type="PANTHER" id="PTHR30408">
    <property type="entry name" value="TYPE-1 RESTRICTION ENZYME ECOKI SPECIFICITY PROTEIN"/>
    <property type="match status" value="1"/>
</dbReference>
<comment type="similarity">
    <text evidence="1">Belongs to the type-I restriction system S methylase family.</text>
</comment>
<reference evidence="6" key="1">
    <citation type="submission" date="2019-02" db="EMBL/GenBank/DDBJ databases">
        <title>Glaciihabitans arcticus sp. nov., a psychrotolerant bacterium isolated from polar soil.</title>
        <authorList>
            <person name="Dahal R.H."/>
        </authorList>
    </citation>
    <scope>NUCLEOTIDE SEQUENCE [LARGE SCALE GENOMIC DNA]</scope>
    <source>
        <strain evidence="6">RP-3-7</strain>
    </source>
</reference>
<evidence type="ECO:0000313" key="5">
    <source>
        <dbReference type="EMBL" id="TBN56476.1"/>
    </source>
</evidence>
<accession>A0A4Q9GP14</accession>